<feature type="coiled-coil region" evidence="1">
    <location>
        <begin position="137"/>
        <end position="164"/>
    </location>
</feature>
<evidence type="ECO:0000313" key="2">
    <source>
        <dbReference type="EMBL" id="CAH0771549.1"/>
    </source>
</evidence>
<dbReference type="GO" id="GO:0005929">
    <property type="term" value="C:cilium"/>
    <property type="evidence" value="ECO:0007669"/>
    <property type="project" value="TreeGrafter"/>
</dbReference>
<sequence>MGCASSNQQPQSELTKVMGENLLDSYLQVEKDIWNEEQDAPAPRLGHAMARLDRLNTEIETTLASLTEDREYNVLASNVLTDHVAMIETSDESIRRCLVELEINRNMQQALEHEEFIANLTRKALKTHQLYLLNRKKMDTEDEITKLSEKVQRLQRLYEHQELILVEGLGASGSRSEVELDRIRSYRDTLYSGELTWMEAIKLVQASSVLTSAGVDSWLALQSAVSADSRFTLATETRNTIQEAALNVQTAQSLLPAVSFPYCTSREILAILQILEYIYTDLQIWERYSHATEVYKSFHKRVSALAKWINQMMEDTIVKDVYEVDQKIEVLSGELRSERVEKIKQKV</sequence>
<reference evidence="2" key="1">
    <citation type="submission" date="2021-12" db="EMBL/GenBank/DDBJ databases">
        <authorList>
            <person name="King R."/>
        </authorList>
    </citation>
    <scope>NUCLEOTIDE SEQUENCE</scope>
</reference>
<dbReference type="Proteomes" id="UP001152759">
    <property type="component" value="Chromosome 4"/>
</dbReference>
<accession>A0A9P0CC90</accession>
<protein>
    <submittedName>
        <fullName evidence="2">Uncharacterized protein</fullName>
    </submittedName>
</protein>
<proteinExistence type="predicted"/>
<dbReference type="KEGG" id="btab:109040961"/>
<dbReference type="EMBL" id="OU963865">
    <property type="protein sequence ID" value="CAH0771549.1"/>
    <property type="molecule type" value="Genomic_DNA"/>
</dbReference>
<keyword evidence="1" id="KW-0175">Coiled coil</keyword>
<dbReference type="PANTHER" id="PTHR21974">
    <property type="entry name" value="RE15880P"/>
    <property type="match status" value="1"/>
</dbReference>
<evidence type="ECO:0000313" key="3">
    <source>
        <dbReference type="Proteomes" id="UP001152759"/>
    </source>
</evidence>
<dbReference type="AlphaFoldDB" id="A0A9P0CC90"/>
<dbReference type="PANTHER" id="PTHR21974:SF2">
    <property type="entry name" value="RE15880P"/>
    <property type="match status" value="1"/>
</dbReference>
<gene>
    <name evidence="2" type="ORF">BEMITA_LOCUS8281</name>
</gene>
<dbReference type="OrthoDB" id="6432391at2759"/>
<evidence type="ECO:0000256" key="1">
    <source>
        <dbReference type="SAM" id="Coils"/>
    </source>
</evidence>
<name>A0A9P0CC90_BEMTA</name>
<keyword evidence="3" id="KW-1185">Reference proteome</keyword>
<organism evidence="2 3">
    <name type="scientific">Bemisia tabaci</name>
    <name type="common">Sweetpotato whitefly</name>
    <name type="synonym">Aleurodes tabaci</name>
    <dbReference type="NCBI Taxonomy" id="7038"/>
    <lineage>
        <taxon>Eukaryota</taxon>
        <taxon>Metazoa</taxon>
        <taxon>Ecdysozoa</taxon>
        <taxon>Arthropoda</taxon>
        <taxon>Hexapoda</taxon>
        <taxon>Insecta</taxon>
        <taxon>Pterygota</taxon>
        <taxon>Neoptera</taxon>
        <taxon>Paraneoptera</taxon>
        <taxon>Hemiptera</taxon>
        <taxon>Sternorrhyncha</taxon>
        <taxon>Aleyrodoidea</taxon>
        <taxon>Aleyrodidae</taxon>
        <taxon>Aleyrodinae</taxon>
        <taxon>Bemisia</taxon>
    </lineage>
</organism>